<dbReference type="PANTHER" id="PTHR47331:SF1">
    <property type="entry name" value="GAG-LIKE PROTEIN"/>
    <property type="match status" value="1"/>
</dbReference>
<name>A0ABD0R9U6_CIRMR</name>
<feature type="non-terminal residue" evidence="2">
    <location>
        <position position="128"/>
    </location>
</feature>
<reference evidence="2 3" key="1">
    <citation type="submission" date="2024-05" db="EMBL/GenBank/DDBJ databases">
        <title>Genome sequencing and assembly of Indian major carp, Cirrhinus mrigala (Hamilton, 1822).</title>
        <authorList>
            <person name="Mohindra V."/>
            <person name="Chowdhury L.M."/>
            <person name="Lal K."/>
            <person name="Jena J.K."/>
        </authorList>
    </citation>
    <scope>NUCLEOTIDE SEQUENCE [LARGE SCALE GENOMIC DNA]</scope>
    <source>
        <strain evidence="2">CM1030</strain>
        <tissue evidence="2">Blood</tissue>
    </source>
</reference>
<accession>A0ABD0R9U6</accession>
<dbReference type="Proteomes" id="UP001529510">
    <property type="component" value="Unassembled WGS sequence"/>
</dbReference>
<dbReference type="PANTHER" id="PTHR47331">
    <property type="entry name" value="PHD-TYPE DOMAIN-CONTAINING PROTEIN"/>
    <property type="match status" value="1"/>
</dbReference>
<evidence type="ECO:0000313" key="2">
    <source>
        <dbReference type="EMBL" id="KAL0194643.1"/>
    </source>
</evidence>
<comment type="caution">
    <text evidence="2">The sequence shown here is derived from an EMBL/GenBank/DDBJ whole genome shotgun (WGS) entry which is preliminary data.</text>
</comment>
<keyword evidence="3" id="KW-1185">Reference proteome</keyword>
<dbReference type="AlphaFoldDB" id="A0ABD0R9U6"/>
<dbReference type="Pfam" id="PF05380">
    <property type="entry name" value="Peptidase_A17"/>
    <property type="match status" value="1"/>
</dbReference>
<evidence type="ECO:0000313" key="3">
    <source>
        <dbReference type="Proteomes" id="UP001529510"/>
    </source>
</evidence>
<dbReference type="EMBL" id="JAMKFB020000004">
    <property type="protein sequence ID" value="KAL0194643.1"/>
    <property type="molecule type" value="Genomic_DNA"/>
</dbReference>
<protein>
    <submittedName>
        <fullName evidence="2">Uncharacterized protein</fullName>
    </submittedName>
</protein>
<proteinExistence type="predicted"/>
<sequence>MARSRVAPGKSISIPRLELCAALTGVQLANLLQRELDLPIQTIVWSDSMTVLDWIRSDTCRYKVFVANRITKILEYSTPEQWRYVDSPSNPADDITRGKSVADLAKPNRWSQGPTFLYSDPNQWPKFP</sequence>
<evidence type="ECO:0000256" key="1">
    <source>
        <dbReference type="SAM" id="MobiDB-lite"/>
    </source>
</evidence>
<gene>
    <name evidence="2" type="ORF">M9458_008215</name>
</gene>
<organism evidence="2 3">
    <name type="scientific">Cirrhinus mrigala</name>
    <name type="common">Mrigala</name>
    <dbReference type="NCBI Taxonomy" id="683832"/>
    <lineage>
        <taxon>Eukaryota</taxon>
        <taxon>Metazoa</taxon>
        <taxon>Chordata</taxon>
        <taxon>Craniata</taxon>
        <taxon>Vertebrata</taxon>
        <taxon>Euteleostomi</taxon>
        <taxon>Actinopterygii</taxon>
        <taxon>Neopterygii</taxon>
        <taxon>Teleostei</taxon>
        <taxon>Ostariophysi</taxon>
        <taxon>Cypriniformes</taxon>
        <taxon>Cyprinidae</taxon>
        <taxon>Labeoninae</taxon>
        <taxon>Labeonini</taxon>
        <taxon>Cirrhinus</taxon>
    </lineage>
</organism>
<feature type="region of interest" description="Disordered" evidence="1">
    <location>
        <begin position="86"/>
        <end position="128"/>
    </location>
</feature>
<dbReference type="InterPro" id="IPR008042">
    <property type="entry name" value="Retrotrans_Pao"/>
</dbReference>